<evidence type="ECO:0000313" key="1">
    <source>
        <dbReference type="EMBL" id="AAZ24020.1"/>
    </source>
</evidence>
<dbReference type="EMBL" id="CP000083">
    <property type="protein sequence ID" value="AAZ24020.1"/>
    <property type="molecule type" value="Genomic_DNA"/>
</dbReference>
<dbReference type="RefSeq" id="WP_011042510.1">
    <property type="nucleotide sequence ID" value="NC_003910.7"/>
</dbReference>
<accession>Q484U9</accession>
<organism evidence="1 2">
    <name type="scientific">Colwellia psychrerythraea (strain 34H / ATCC BAA-681)</name>
    <name type="common">Vibrio psychroerythus</name>
    <dbReference type="NCBI Taxonomy" id="167879"/>
    <lineage>
        <taxon>Bacteria</taxon>
        <taxon>Pseudomonadati</taxon>
        <taxon>Pseudomonadota</taxon>
        <taxon>Gammaproteobacteria</taxon>
        <taxon>Alteromonadales</taxon>
        <taxon>Colwelliaceae</taxon>
        <taxon>Colwellia</taxon>
    </lineage>
</organism>
<dbReference type="Pfam" id="PF08883">
    <property type="entry name" value="DOPA_dioxygen"/>
    <property type="match status" value="1"/>
</dbReference>
<dbReference type="Gene3D" id="3.30.70.1240">
    <property type="entry name" value="DOPA-like domains"/>
    <property type="match status" value="1"/>
</dbReference>
<evidence type="ECO:0000313" key="2">
    <source>
        <dbReference type="Proteomes" id="UP000000547"/>
    </source>
</evidence>
<dbReference type="STRING" id="167879.CPS_1678"/>
<gene>
    <name evidence="1" type="ordered locus">CPS_1678</name>
</gene>
<evidence type="ECO:0008006" key="3">
    <source>
        <dbReference type="Google" id="ProtNLM"/>
    </source>
</evidence>
<dbReference type="PANTHER" id="PTHR36423:SF2">
    <property type="entry name" value="AFR070WP"/>
    <property type="match status" value="1"/>
</dbReference>
<dbReference type="Proteomes" id="UP000000547">
    <property type="component" value="Chromosome"/>
</dbReference>
<dbReference type="SUPFAM" id="SSF143410">
    <property type="entry name" value="DOPA-like"/>
    <property type="match status" value="1"/>
</dbReference>
<proteinExistence type="predicted"/>
<dbReference type="KEGG" id="cps:CPS_1678"/>
<name>Q484U9_COLP3</name>
<dbReference type="AlphaFoldDB" id="Q484U9"/>
<sequence>MNNQKTPVNIHDYYHAHVYFDQETLEFAKDLCIKAGDLFSLKVGRVHQKPIGPHPKWSCQITFSSNNFDQLIPWLEDNRQGLSVLVHGLTGDNLQDHTEYAYWLGSDVELSLAMFQP</sequence>
<protein>
    <recommendedName>
        <fullName evidence="3">Dopa 45-dioxygenase</fullName>
    </recommendedName>
</protein>
<dbReference type="HOGENOM" id="CLU_090062_3_1_6"/>
<dbReference type="PIRSF" id="PIRSF028139">
    <property type="entry name" value="DOPA-diox_rel_Mll2280"/>
    <property type="match status" value="1"/>
</dbReference>
<reference evidence="1" key="1">
    <citation type="journal article" date="2005" name="Proc. Natl. Acad. Sci. U.S.A.">
        <title>The psychrophilic lifestyle as revealed by the genome sequence of Colwellia psychrerythraea 34H through genomic and proteomic analyses.</title>
        <authorList>
            <person name="Methe B.A."/>
            <person name="Nelson K.E."/>
            <person name="Deming J.W."/>
            <person name="Momen B."/>
            <person name="Melamud E."/>
            <person name="Zhang X."/>
            <person name="Moult J."/>
            <person name="Madupu R."/>
            <person name="Nelson W.C."/>
            <person name="Dodson R.J."/>
            <person name="Brinkac L.M."/>
            <person name="Daugherty S.C."/>
            <person name="Durkin A.S."/>
            <person name="DeBoy R.T."/>
            <person name="Kolonay J.F."/>
            <person name="Sullivan S.A."/>
            <person name="Zhou L."/>
            <person name="Davidsen T.M."/>
            <person name="Wu M."/>
            <person name="Huston A.L."/>
            <person name="Lewis M."/>
            <person name="Weaver B."/>
            <person name="Weidman J.F."/>
            <person name="Khouri H."/>
            <person name="Utterback T.R."/>
            <person name="Feldblyum T.V."/>
            <person name="Fraser C.M."/>
        </authorList>
    </citation>
    <scope>NUCLEOTIDE SEQUENCE [LARGE SCALE GENOMIC DNA]</scope>
    <source>
        <strain evidence="1">34H</strain>
    </source>
</reference>
<dbReference type="InterPro" id="IPR023389">
    <property type="entry name" value="DOPA-like_sf"/>
</dbReference>
<dbReference type="InterPro" id="IPR014980">
    <property type="entry name" value="DOPA_dioxygen"/>
</dbReference>
<dbReference type="PANTHER" id="PTHR36423">
    <property type="entry name" value="AFR070WP"/>
    <property type="match status" value="1"/>
</dbReference>